<evidence type="ECO:0000256" key="2">
    <source>
        <dbReference type="SAM" id="Phobius"/>
    </source>
</evidence>
<dbReference type="OrthoDB" id="9815809at2"/>
<evidence type="ECO:0000256" key="1">
    <source>
        <dbReference type="SAM" id="MobiDB-lite"/>
    </source>
</evidence>
<feature type="transmembrane region" description="Helical" evidence="2">
    <location>
        <begin position="154"/>
        <end position="172"/>
    </location>
</feature>
<proteinExistence type="predicted"/>
<feature type="transmembrane region" description="Helical" evidence="2">
    <location>
        <begin position="26"/>
        <end position="46"/>
    </location>
</feature>
<feature type="transmembrane region" description="Helical" evidence="2">
    <location>
        <begin position="236"/>
        <end position="255"/>
    </location>
</feature>
<evidence type="ECO:0000313" key="5">
    <source>
        <dbReference type="Proteomes" id="UP000217076"/>
    </source>
</evidence>
<feature type="transmembrane region" description="Helical" evidence="2">
    <location>
        <begin position="100"/>
        <end position="121"/>
    </location>
</feature>
<feature type="region of interest" description="Disordered" evidence="1">
    <location>
        <begin position="1"/>
        <end position="20"/>
    </location>
</feature>
<gene>
    <name evidence="4" type="ORF">SAMN05421742_10760</name>
</gene>
<keyword evidence="2" id="KW-0472">Membrane</keyword>
<dbReference type="Proteomes" id="UP000217076">
    <property type="component" value="Unassembled WGS sequence"/>
</dbReference>
<evidence type="ECO:0000259" key="3">
    <source>
        <dbReference type="Pfam" id="PF00892"/>
    </source>
</evidence>
<dbReference type="GO" id="GO:0016020">
    <property type="term" value="C:membrane"/>
    <property type="evidence" value="ECO:0007669"/>
    <property type="project" value="InterPro"/>
</dbReference>
<dbReference type="PANTHER" id="PTHR22911:SF103">
    <property type="entry name" value="BLR2811 PROTEIN"/>
    <property type="match status" value="1"/>
</dbReference>
<dbReference type="EMBL" id="FNCV01000007">
    <property type="protein sequence ID" value="SDH47179.1"/>
    <property type="molecule type" value="Genomic_DNA"/>
</dbReference>
<protein>
    <submittedName>
        <fullName evidence="4">Permease of the drug/metabolite transporter (DMT) superfamily</fullName>
    </submittedName>
</protein>
<dbReference type="Pfam" id="PF00892">
    <property type="entry name" value="EamA"/>
    <property type="match status" value="2"/>
</dbReference>
<dbReference type="InterPro" id="IPR037185">
    <property type="entry name" value="EmrE-like"/>
</dbReference>
<feature type="transmembrane region" description="Helical" evidence="2">
    <location>
        <begin position="66"/>
        <end position="88"/>
    </location>
</feature>
<sequence>MAGTPATGEGGRPAPRDGVKPALRDGGGAASLAIGLVLASSLFYVAGYSLTKVLVETHGLAPLQVTFLRCLMVLAAAGLATGWPAARLTWRRILTPRKAWLQRAAAAALVTTNVLTIVAYSTMPVTIAAALGFLTPLMLTALSGWLLREPVAAGRWAGTLLGFLGMLLIVRPSASPPALGLLAALGAALSYALYQIATRRLRDAALSHDGAIQVAVVGSLVLLVPAFLLWQPVPAPAWGLTVGFVVVQTAGLVCLNAALHRGEASRLAPWQFSGLLWAMGIDLLLFSTLPPALSVLGGGLIVAGGLLAQRRARRPTPSGDPSR</sequence>
<feature type="transmembrane region" description="Helical" evidence="2">
    <location>
        <begin position="178"/>
        <end position="198"/>
    </location>
</feature>
<name>A0A1G8CPJ4_9PROT</name>
<keyword evidence="2" id="KW-0812">Transmembrane</keyword>
<dbReference type="RefSeq" id="WP_092619926.1">
    <property type="nucleotide sequence ID" value="NZ_FNCV01000007.1"/>
</dbReference>
<feature type="domain" description="EamA" evidence="3">
    <location>
        <begin position="179"/>
        <end position="307"/>
    </location>
</feature>
<dbReference type="PANTHER" id="PTHR22911">
    <property type="entry name" value="ACYL-MALONYL CONDENSING ENZYME-RELATED"/>
    <property type="match status" value="1"/>
</dbReference>
<dbReference type="AlphaFoldDB" id="A0A1G8CPJ4"/>
<feature type="transmembrane region" description="Helical" evidence="2">
    <location>
        <begin position="267"/>
        <end position="286"/>
    </location>
</feature>
<feature type="transmembrane region" description="Helical" evidence="2">
    <location>
        <begin position="127"/>
        <end position="147"/>
    </location>
</feature>
<keyword evidence="5" id="KW-1185">Reference proteome</keyword>
<reference evidence="5" key="1">
    <citation type="submission" date="2016-10" db="EMBL/GenBank/DDBJ databases">
        <authorList>
            <person name="Varghese N."/>
            <person name="Submissions S."/>
        </authorList>
    </citation>
    <scope>NUCLEOTIDE SEQUENCE [LARGE SCALE GENOMIC DNA]</scope>
    <source>
        <strain evidence="5">930I</strain>
    </source>
</reference>
<dbReference type="SUPFAM" id="SSF103481">
    <property type="entry name" value="Multidrug resistance efflux transporter EmrE"/>
    <property type="match status" value="2"/>
</dbReference>
<feature type="transmembrane region" description="Helical" evidence="2">
    <location>
        <begin position="210"/>
        <end position="230"/>
    </location>
</feature>
<evidence type="ECO:0000313" key="4">
    <source>
        <dbReference type="EMBL" id="SDH47179.1"/>
    </source>
</evidence>
<feature type="domain" description="EamA" evidence="3">
    <location>
        <begin position="33"/>
        <end position="170"/>
    </location>
</feature>
<keyword evidence="2" id="KW-1133">Transmembrane helix</keyword>
<accession>A0A1G8CPJ4</accession>
<organism evidence="4 5">
    <name type="scientific">Roseospirillum parvum</name>
    <dbReference type="NCBI Taxonomy" id="83401"/>
    <lineage>
        <taxon>Bacteria</taxon>
        <taxon>Pseudomonadati</taxon>
        <taxon>Pseudomonadota</taxon>
        <taxon>Alphaproteobacteria</taxon>
        <taxon>Rhodospirillales</taxon>
        <taxon>Rhodospirillaceae</taxon>
        <taxon>Roseospirillum</taxon>
    </lineage>
</organism>
<dbReference type="InterPro" id="IPR000620">
    <property type="entry name" value="EamA_dom"/>
</dbReference>